<evidence type="ECO:0000256" key="1">
    <source>
        <dbReference type="SAM" id="MobiDB-lite"/>
    </source>
</evidence>
<reference evidence="2" key="2">
    <citation type="submission" date="2023-04" db="EMBL/GenBank/DDBJ databases">
        <authorList>
            <person name="Bruccoleri R.E."/>
            <person name="Oakeley E.J."/>
            <person name="Faust A.-M."/>
            <person name="Dessus-Babus S."/>
            <person name="Altorfer M."/>
            <person name="Burckhardt D."/>
            <person name="Oertli M."/>
            <person name="Naumann U."/>
            <person name="Petersen F."/>
            <person name="Wong J."/>
        </authorList>
    </citation>
    <scope>NUCLEOTIDE SEQUENCE</scope>
    <source>
        <strain evidence="2">GSM-AAB239-AS_SAM_17_03QT</strain>
        <tissue evidence="2">Leaf</tissue>
    </source>
</reference>
<dbReference type="AlphaFoldDB" id="A0AAX6DTJ1"/>
<accession>A0AAX6DTJ1</accession>
<sequence>MCSRDQEEDTENERCVGRLGAEGLAGDREGGVRPAEARRVRPQEDRQARRDRQGRAGREEGCWGRKAEGGGGGGGGGEKVKAKAKDEKKDGDKAEGEKKDKEGDSKEEAKKESSTEETAGGQQHAHCGSEGGAEEERDVLLLSEHSEIPDGVRRGRVSADAPPAVAYAPQPPAIAYPPQMFSDENPNACSVM</sequence>
<proteinExistence type="predicted"/>
<feature type="compositionally biased region" description="Basic and acidic residues" evidence="1">
    <location>
        <begin position="144"/>
        <end position="153"/>
    </location>
</feature>
<feature type="compositionally biased region" description="Basic and acidic residues" evidence="1">
    <location>
        <begin position="25"/>
        <end position="68"/>
    </location>
</feature>
<evidence type="ECO:0000313" key="3">
    <source>
        <dbReference type="Proteomes" id="UP001140949"/>
    </source>
</evidence>
<evidence type="ECO:0000313" key="2">
    <source>
        <dbReference type="EMBL" id="KAJ6795147.1"/>
    </source>
</evidence>
<feature type="compositionally biased region" description="Acidic residues" evidence="1">
    <location>
        <begin position="1"/>
        <end position="11"/>
    </location>
</feature>
<dbReference type="EMBL" id="JANAVB010042017">
    <property type="protein sequence ID" value="KAJ6795147.1"/>
    <property type="molecule type" value="Genomic_DNA"/>
</dbReference>
<organism evidence="2 3">
    <name type="scientific">Iris pallida</name>
    <name type="common">Sweet iris</name>
    <dbReference type="NCBI Taxonomy" id="29817"/>
    <lineage>
        <taxon>Eukaryota</taxon>
        <taxon>Viridiplantae</taxon>
        <taxon>Streptophyta</taxon>
        <taxon>Embryophyta</taxon>
        <taxon>Tracheophyta</taxon>
        <taxon>Spermatophyta</taxon>
        <taxon>Magnoliopsida</taxon>
        <taxon>Liliopsida</taxon>
        <taxon>Asparagales</taxon>
        <taxon>Iridaceae</taxon>
        <taxon>Iridoideae</taxon>
        <taxon>Irideae</taxon>
        <taxon>Iris</taxon>
    </lineage>
</organism>
<gene>
    <name evidence="2" type="ORF">M6B38_229105</name>
</gene>
<feature type="compositionally biased region" description="Basic and acidic residues" evidence="1">
    <location>
        <begin position="78"/>
        <end position="114"/>
    </location>
</feature>
<comment type="caution">
    <text evidence="2">The sequence shown here is derived from an EMBL/GenBank/DDBJ whole genome shotgun (WGS) entry which is preliminary data.</text>
</comment>
<reference evidence="2" key="1">
    <citation type="journal article" date="2023" name="GigaByte">
        <title>Genome assembly of the bearded iris, Iris pallida Lam.</title>
        <authorList>
            <person name="Bruccoleri R.E."/>
            <person name="Oakeley E.J."/>
            <person name="Faust A.M.E."/>
            <person name="Altorfer M."/>
            <person name="Dessus-Babus S."/>
            <person name="Burckhardt D."/>
            <person name="Oertli M."/>
            <person name="Naumann U."/>
            <person name="Petersen F."/>
            <person name="Wong J."/>
        </authorList>
    </citation>
    <scope>NUCLEOTIDE SEQUENCE</scope>
    <source>
        <strain evidence="2">GSM-AAB239-AS_SAM_17_03QT</strain>
    </source>
</reference>
<dbReference type="Proteomes" id="UP001140949">
    <property type="component" value="Unassembled WGS sequence"/>
</dbReference>
<keyword evidence="3" id="KW-1185">Reference proteome</keyword>
<name>A0AAX6DTJ1_IRIPA</name>
<feature type="region of interest" description="Disordered" evidence="1">
    <location>
        <begin position="1"/>
        <end position="157"/>
    </location>
</feature>
<protein>
    <submittedName>
        <fullName evidence="2">Heavy metal-associated isoprenylated plant protein 7-like isoform X1</fullName>
    </submittedName>
</protein>